<dbReference type="Gene3D" id="1.20.1270.240">
    <property type="match status" value="1"/>
</dbReference>
<dbReference type="Gene3D" id="1.10.510.10">
    <property type="entry name" value="Transferase(Phosphotransferase) domain 1"/>
    <property type="match status" value="1"/>
</dbReference>
<dbReference type="Pfam" id="PF03881">
    <property type="entry name" value="Fructosamin_kin"/>
    <property type="match status" value="1"/>
</dbReference>
<evidence type="ECO:0000313" key="3">
    <source>
        <dbReference type="Proteomes" id="UP001317870"/>
    </source>
</evidence>
<dbReference type="RefSeq" id="WP_281880558.1">
    <property type="nucleotide sequence ID" value="NZ_AP026978.1"/>
</dbReference>
<sequence length="287" mass="30594">MSRAAHLSALLAAPIRTVTDLGASHAWTLHRAELTDGRIVFVKASDGPTPVFAAEAAGLTWLRSAAPGPAGDGALLPEVLAADERMLVLPWLRETGPTPTAAERLGRELAALHAGGSEQFGAPWEGWIASLPLPNTPTDGPWSRWYAEHRLAPYLSRAAGALGAEGTRLIERVIDRIDELAGPPEPPARLHGDLWSGNILWTPERAMLVDPAAHAGHRETDLAMLALFGAAHLDRIQAAYHETRPLADGWRARTPLHQLHPLLVHVVLFGAGYRAQTLAAAAAALAS</sequence>
<evidence type="ECO:0000313" key="2">
    <source>
        <dbReference type="EMBL" id="BDU00270.1"/>
    </source>
</evidence>
<dbReference type="SUPFAM" id="SSF56112">
    <property type="entry name" value="Protein kinase-like (PK-like)"/>
    <property type="match status" value="1"/>
</dbReference>
<organism evidence="2 3">
    <name type="scientific">Nocardia sputorum</name>
    <dbReference type="NCBI Taxonomy" id="2984338"/>
    <lineage>
        <taxon>Bacteria</taxon>
        <taxon>Bacillati</taxon>
        <taxon>Actinomycetota</taxon>
        <taxon>Actinomycetes</taxon>
        <taxon>Mycobacteriales</taxon>
        <taxon>Nocardiaceae</taxon>
        <taxon>Nocardia</taxon>
    </lineage>
</organism>
<dbReference type="GO" id="GO:0016301">
    <property type="term" value="F:kinase activity"/>
    <property type="evidence" value="ECO:0007669"/>
    <property type="project" value="UniProtKB-KW"/>
</dbReference>
<keyword evidence="3" id="KW-1185">Reference proteome</keyword>
<reference evidence="2 3" key="1">
    <citation type="submission" date="2022-11" db="EMBL/GenBank/DDBJ databases">
        <title>Genome Sequencing of Nocardia sp. ON39_IFM12276 and assembly.</title>
        <authorList>
            <person name="Shimojima M."/>
            <person name="Toyokawa M."/>
            <person name="Uesaka K."/>
        </authorList>
    </citation>
    <scope>NUCLEOTIDE SEQUENCE [LARGE SCALE GENOMIC DNA]</scope>
    <source>
        <strain evidence="2 3">IFM 12276</strain>
    </source>
</reference>
<dbReference type="EMBL" id="AP026978">
    <property type="protein sequence ID" value="BDU00270.1"/>
    <property type="molecule type" value="Genomic_DNA"/>
</dbReference>
<accession>A0ABM8CZ29</accession>
<dbReference type="Gene3D" id="3.30.200.20">
    <property type="entry name" value="Phosphorylase Kinase, domain 1"/>
    <property type="match status" value="1"/>
</dbReference>
<comment type="similarity">
    <text evidence="1">Belongs to the fructosamine kinase family.</text>
</comment>
<keyword evidence="1" id="KW-0808">Transferase</keyword>
<dbReference type="InterPro" id="IPR011009">
    <property type="entry name" value="Kinase-like_dom_sf"/>
</dbReference>
<dbReference type="Proteomes" id="UP001317870">
    <property type="component" value="Chromosome"/>
</dbReference>
<keyword evidence="1 2" id="KW-0418">Kinase</keyword>
<name>A0ABM8CZ29_9NOCA</name>
<dbReference type="InterPro" id="IPR016477">
    <property type="entry name" value="Fructo-/Ketosamine-3-kinase"/>
</dbReference>
<dbReference type="PIRSF" id="PIRSF006221">
    <property type="entry name" value="Ketosamine-3-kinase"/>
    <property type="match status" value="1"/>
</dbReference>
<evidence type="ECO:0000256" key="1">
    <source>
        <dbReference type="PIRNR" id="PIRNR006221"/>
    </source>
</evidence>
<dbReference type="PANTHER" id="PTHR12149:SF8">
    <property type="entry name" value="PROTEIN-RIBULOSAMINE 3-KINASE"/>
    <property type="match status" value="1"/>
</dbReference>
<dbReference type="PANTHER" id="PTHR12149">
    <property type="entry name" value="FRUCTOSAMINE 3 KINASE-RELATED PROTEIN"/>
    <property type="match status" value="1"/>
</dbReference>
<gene>
    <name evidence="2" type="ORF">IFM12276_32980</name>
</gene>
<proteinExistence type="inferred from homology"/>
<protein>
    <submittedName>
        <fullName evidence="2">Fructosamine kinase</fullName>
    </submittedName>
</protein>